<proteinExistence type="predicted"/>
<dbReference type="Pfam" id="PF03004">
    <property type="entry name" value="Transposase_24"/>
    <property type="match status" value="1"/>
</dbReference>
<dbReference type="PANTHER" id="PTHR33018">
    <property type="entry name" value="OS10G0338966 PROTEIN-RELATED"/>
    <property type="match status" value="1"/>
</dbReference>
<dbReference type="PANTHER" id="PTHR33018:SF34">
    <property type="entry name" value="OS02G0472350 PROTEIN"/>
    <property type="match status" value="1"/>
</dbReference>
<comment type="caution">
    <text evidence="1">The sequence shown here is derived from an EMBL/GenBank/DDBJ whole genome shotgun (WGS) entry which is preliminary data.</text>
</comment>
<dbReference type="InterPro" id="IPR004252">
    <property type="entry name" value="Probable_transposase_24"/>
</dbReference>
<evidence type="ECO:0000313" key="2">
    <source>
        <dbReference type="Proteomes" id="UP001152523"/>
    </source>
</evidence>
<sequence>MSKSKQDMDVEEFEANLETDDEYVARPRRRQKTKKKLLLKKTTDAKVVVKVNKFGVHSGDGWTELANYIGVLTRDTMCILYDDWRKVPEDVKENMWNHILKLFALTPRSRKQVMSTMGVCLRNFRWSLRNDFIFQHQNDLKMLRLPPAEYKHIPTDEWREFVIKSFKAEFKAKSEKGKKMRKKNKYNHRLGSTGYAGLLERLEKELGPDVKQIDRADTWLLGRKKKDGGYDDEVKEIAEKIVSVTDFKVHHALF</sequence>
<name>A0AAV0GCF8_9ASTE</name>
<reference evidence="1" key="1">
    <citation type="submission" date="2022-07" db="EMBL/GenBank/DDBJ databases">
        <authorList>
            <person name="Macas J."/>
            <person name="Novak P."/>
            <person name="Neumann P."/>
        </authorList>
    </citation>
    <scope>NUCLEOTIDE SEQUENCE</scope>
</reference>
<organism evidence="1 2">
    <name type="scientific">Cuscuta epithymum</name>
    <dbReference type="NCBI Taxonomy" id="186058"/>
    <lineage>
        <taxon>Eukaryota</taxon>
        <taxon>Viridiplantae</taxon>
        <taxon>Streptophyta</taxon>
        <taxon>Embryophyta</taxon>
        <taxon>Tracheophyta</taxon>
        <taxon>Spermatophyta</taxon>
        <taxon>Magnoliopsida</taxon>
        <taxon>eudicotyledons</taxon>
        <taxon>Gunneridae</taxon>
        <taxon>Pentapetalae</taxon>
        <taxon>asterids</taxon>
        <taxon>lamiids</taxon>
        <taxon>Solanales</taxon>
        <taxon>Convolvulaceae</taxon>
        <taxon>Cuscuteae</taxon>
        <taxon>Cuscuta</taxon>
        <taxon>Cuscuta subgen. Cuscuta</taxon>
    </lineage>
</organism>
<dbReference type="EMBL" id="CAMAPF010001073">
    <property type="protein sequence ID" value="CAH9145254.1"/>
    <property type="molecule type" value="Genomic_DNA"/>
</dbReference>
<dbReference type="AlphaFoldDB" id="A0AAV0GCF8"/>
<protein>
    <recommendedName>
        <fullName evidence="3">Transposase, Ptta/En/Spm, plant</fullName>
    </recommendedName>
</protein>
<evidence type="ECO:0008006" key="3">
    <source>
        <dbReference type="Google" id="ProtNLM"/>
    </source>
</evidence>
<gene>
    <name evidence="1" type="ORF">CEPIT_LOCUS42076</name>
</gene>
<dbReference type="Proteomes" id="UP001152523">
    <property type="component" value="Unassembled WGS sequence"/>
</dbReference>
<evidence type="ECO:0000313" key="1">
    <source>
        <dbReference type="EMBL" id="CAH9145254.1"/>
    </source>
</evidence>
<accession>A0AAV0GCF8</accession>
<keyword evidence="2" id="KW-1185">Reference proteome</keyword>